<dbReference type="RefSeq" id="WP_258569110.1">
    <property type="nucleotide sequence ID" value="NZ_JAKUDN010000001.1"/>
</dbReference>
<evidence type="ECO:0000313" key="2">
    <source>
        <dbReference type="EMBL" id="MCP8352005.1"/>
    </source>
</evidence>
<sequence length="171" mass="17344">MKFLTMTAAALLASASFASDIKVEAGTAVSAKTHSDDAVIGIQVGAQHAFPVSETTNVIAGVTAFSTPAGTSGAISATAHVLGQFTPVTSENVAVLPVKVAIGVGAKIDRADDTSDVSISPSIISDVQYRLNEEFGINVRSGFAFPADSLGKVLDAEVTTSIAATYNVDVA</sequence>
<comment type="caution">
    <text evidence="2">The sequence shown here is derived from an EMBL/GenBank/DDBJ whole genome shotgun (WGS) entry which is preliminary data.</text>
</comment>
<organism evidence="2 3">
    <name type="scientific">Candidatus Synchoanobacter obligatus</name>
    <dbReference type="NCBI Taxonomy" id="2919597"/>
    <lineage>
        <taxon>Bacteria</taxon>
        <taxon>Pseudomonadati</taxon>
        <taxon>Pseudomonadota</taxon>
        <taxon>Gammaproteobacteria</taxon>
        <taxon>Candidatus Comchoanobacterales</taxon>
        <taxon>Candidatus Comchoanobacteraceae</taxon>
        <taxon>Candidatus Synchoanobacter</taxon>
    </lineage>
</organism>
<gene>
    <name evidence="2" type="ORF">MKS91_01695</name>
</gene>
<evidence type="ECO:0000256" key="1">
    <source>
        <dbReference type="SAM" id="SignalP"/>
    </source>
</evidence>
<feature type="signal peptide" evidence="1">
    <location>
        <begin position="1"/>
        <end position="18"/>
    </location>
</feature>
<dbReference type="EMBL" id="JAKUDN010000001">
    <property type="protein sequence ID" value="MCP8352005.1"/>
    <property type="molecule type" value="Genomic_DNA"/>
</dbReference>
<keyword evidence="3" id="KW-1185">Reference proteome</keyword>
<proteinExistence type="predicted"/>
<evidence type="ECO:0008006" key="4">
    <source>
        <dbReference type="Google" id="ProtNLM"/>
    </source>
</evidence>
<protein>
    <recommendedName>
        <fullName evidence="4">Outer membrane protein beta-barrel domain-containing protein</fullName>
    </recommendedName>
</protein>
<name>A0ABT1L5K1_9GAMM</name>
<reference evidence="2 3" key="1">
    <citation type="journal article" date="2022" name="Nat. Microbiol.">
        <title>The microbiome of a bacterivorous marine choanoflagellate contains a resource-demanding obligate bacterial associate.</title>
        <authorList>
            <person name="Needham D.M."/>
            <person name="Poirier C."/>
            <person name="Bachy C."/>
            <person name="George E.E."/>
            <person name="Wilken S."/>
            <person name="Yung C.C.M."/>
            <person name="Limardo A.J."/>
            <person name="Morando M."/>
            <person name="Sudek L."/>
            <person name="Malmstrom R.R."/>
            <person name="Keeling P.J."/>
            <person name="Santoro A.E."/>
            <person name="Worden A.Z."/>
        </authorList>
    </citation>
    <scope>NUCLEOTIDE SEQUENCE [LARGE SCALE GENOMIC DNA]</scope>
    <source>
        <strain evidence="2 3">Comchoano-2</strain>
    </source>
</reference>
<dbReference type="Proteomes" id="UP001320768">
    <property type="component" value="Unassembled WGS sequence"/>
</dbReference>
<evidence type="ECO:0000313" key="3">
    <source>
        <dbReference type="Proteomes" id="UP001320768"/>
    </source>
</evidence>
<keyword evidence="1" id="KW-0732">Signal</keyword>
<feature type="chain" id="PRO_5046310248" description="Outer membrane protein beta-barrel domain-containing protein" evidence="1">
    <location>
        <begin position="19"/>
        <end position="171"/>
    </location>
</feature>
<accession>A0ABT1L5K1</accession>